<evidence type="ECO:0000313" key="2">
    <source>
        <dbReference type="Proteomes" id="UP000014018"/>
    </source>
</evidence>
<accession>A0A9W5PJC2</accession>
<organism evidence="1 2">
    <name type="scientific">Bacillus cereus VD133</name>
    <dbReference type="NCBI Taxonomy" id="1053233"/>
    <lineage>
        <taxon>Bacteria</taxon>
        <taxon>Bacillati</taxon>
        <taxon>Bacillota</taxon>
        <taxon>Bacilli</taxon>
        <taxon>Bacillales</taxon>
        <taxon>Bacillaceae</taxon>
        <taxon>Bacillus</taxon>
        <taxon>Bacillus cereus group</taxon>
    </lineage>
</organism>
<gene>
    <name evidence="1" type="ORF">IIU_06978</name>
</gene>
<dbReference type="EMBL" id="AHFB01000190">
    <property type="protein sequence ID" value="EOO23571.1"/>
    <property type="molecule type" value="Genomic_DNA"/>
</dbReference>
<dbReference type="AlphaFoldDB" id="A0A9W5PJC2"/>
<name>A0A9W5PJC2_BACCE</name>
<evidence type="ECO:0000313" key="1">
    <source>
        <dbReference type="EMBL" id="EOO23571.1"/>
    </source>
</evidence>
<dbReference type="Proteomes" id="UP000014018">
    <property type="component" value="Unassembled WGS sequence"/>
</dbReference>
<protein>
    <submittedName>
        <fullName evidence="1">Uncharacterized protein</fullName>
    </submittedName>
</protein>
<sequence>MAKTEQDRLIELRNQSANKQFDALLKQNRKDFVYFAKEHMFFGKKLKKLHLMSTGASQEAIAEIDEELEYLKGELTKYSIYYSRR</sequence>
<proteinExistence type="predicted"/>
<comment type="caution">
    <text evidence="1">The sequence shown here is derived from an EMBL/GenBank/DDBJ whole genome shotgun (WGS) entry which is preliminary data.</text>
</comment>
<reference evidence="1 2" key="1">
    <citation type="submission" date="2012-12" db="EMBL/GenBank/DDBJ databases">
        <title>The Genome Sequence of Bacillus cereus VD133.</title>
        <authorList>
            <consortium name="The Broad Institute Genome Sequencing Platform"/>
            <consortium name="The Broad Institute Genome Sequencing Center for Infectious Disease"/>
            <person name="Feldgarden M."/>
            <person name="Van der Auwera G.A."/>
            <person name="Mahillon J."/>
            <person name="Duprez V."/>
            <person name="Timmery S."/>
            <person name="Mattelet C."/>
            <person name="Dierick K."/>
            <person name="Sun M."/>
            <person name="Yu Z."/>
            <person name="Zhu L."/>
            <person name="Hu X."/>
            <person name="Shank E.B."/>
            <person name="Swiecicka I."/>
            <person name="Hansen B.M."/>
            <person name="Andrup L."/>
            <person name="Walker B."/>
            <person name="Young S.K."/>
            <person name="Zeng Q."/>
            <person name="Gargeya S."/>
            <person name="Fitzgerald M."/>
            <person name="Haas B."/>
            <person name="Abouelleil A."/>
            <person name="Alvarado L."/>
            <person name="Arachchi H.M."/>
            <person name="Berlin A.M."/>
            <person name="Chapman S.B."/>
            <person name="Dewar J."/>
            <person name="Goldberg J."/>
            <person name="Griggs A."/>
            <person name="Gujja S."/>
            <person name="Hansen M."/>
            <person name="Howarth C."/>
            <person name="Imamovic A."/>
            <person name="Larimer J."/>
            <person name="McCowan C."/>
            <person name="Murphy C."/>
            <person name="Neiman D."/>
            <person name="Pearson M."/>
            <person name="Priest M."/>
            <person name="Roberts A."/>
            <person name="Saif S."/>
            <person name="Shea T."/>
            <person name="Sisk P."/>
            <person name="Sykes S."/>
            <person name="Wortman J."/>
            <person name="Nusbaum C."/>
            <person name="Birren B."/>
        </authorList>
    </citation>
    <scope>NUCLEOTIDE SEQUENCE [LARGE SCALE GENOMIC DNA]</scope>
    <source>
        <strain evidence="1 2">VD133</strain>
    </source>
</reference>
<dbReference type="RefSeq" id="WP_016110654.1">
    <property type="nucleotide sequence ID" value="NZ_KB976179.1"/>
</dbReference>